<name>A0AAU9IL72_9CILI</name>
<dbReference type="InterPro" id="IPR039448">
    <property type="entry name" value="Beta_helix"/>
</dbReference>
<protein>
    <recommendedName>
        <fullName evidence="8">F-box protein 11</fullName>
    </recommendedName>
</protein>
<comment type="pathway">
    <text evidence="1">Protein modification; protein ubiquitination.</text>
</comment>
<dbReference type="InterPro" id="IPR011050">
    <property type="entry name" value="Pectin_lyase_fold/virulence"/>
</dbReference>
<organism evidence="6 7">
    <name type="scientific">Blepharisma stoltei</name>
    <dbReference type="NCBI Taxonomy" id="1481888"/>
    <lineage>
        <taxon>Eukaryota</taxon>
        <taxon>Sar</taxon>
        <taxon>Alveolata</taxon>
        <taxon>Ciliophora</taxon>
        <taxon>Postciliodesmatophora</taxon>
        <taxon>Heterotrichea</taxon>
        <taxon>Heterotrichida</taxon>
        <taxon>Blepharismidae</taxon>
        <taxon>Blepharisma</taxon>
    </lineage>
</organism>
<evidence type="ECO:0000259" key="5">
    <source>
        <dbReference type="Pfam" id="PF13229"/>
    </source>
</evidence>
<dbReference type="SMART" id="SM00710">
    <property type="entry name" value="PbH1"/>
    <property type="match status" value="14"/>
</dbReference>
<feature type="domain" description="Right handed beta helix" evidence="5">
    <location>
        <begin position="175"/>
        <end position="318"/>
    </location>
</feature>
<evidence type="ECO:0000256" key="1">
    <source>
        <dbReference type="ARBA" id="ARBA00004906"/>
    </source>
</evidence>
<accession>A0AAU9IL72</accession>
<evidence type="ECO:0008006" key="8">
    <source>
        <dbReference type="Google" id="ProtNLM"/>
    </source>
</evidence>
<dbReference type="AlphaFoldDB" id="A0AAU9IL72"/>
<dbReference type="Pfam" id="PF05048">
    <property type="entry name" value="NosD"/>
    <property type="match status" value="1"/>
</dbReference>
<keyword evidence="2" id="KW-0677">Repeat</keyword>
<dbReference type="NCBIfam" id="TIGR03804">
    <property type="entry name" value="para_beta_helix"/>
    <property type="match status" value="1"/>
</dbReference>
<comment type="caution">
    <text evidence="6">The sequence shown here is derived from an EMBL/GenBank/DDBJ whole genome shotgun (WGS) entry which is preliminary data.</text>
</comment>
<dbReference type="Proteomes" id="UP001162131">
    <property type="component" value="Unassembled WGS sequence"/>
</dbReference>
<dbReference type="InterPro" id="IPR007742">
    <property type="entry name" value="NosD_dom"/>
</dbReference>
<gene>
    <name evidence="6" type="ORF">BSTOLATCC_MIC11803</name>
</gene>
<dbReference type="EMBL" id="CAJZBQ010000012">
    <property type="protein sequence ID" value="CAG9314808.1"/>
    <property type="molecule type" value="Genomic_DNA"/>
</dbReference>
<dbReference type="SUPFAM" id="SSF51126">
    <property type="entry name" value="Pectin lyase-like"/>
    <property type="match status" value="2"/>
</dbReference>
<dbReference type="InterPro" id="IPR051550">
    <property type="entry name" value="SCF-Subunits/Alg-Epimerases"/>
</dbReference>
<evidence type="ECO:0000313" key="7">
    <source>
        <dbReference type="Proteomes" id="UP001162131"/>
    </source>
</evidence>
<dbReference type="InterPro" id="IPR022441">
    <property type="entry name" value="Para_beta_helix_rpt-2"/>
</dbReference>
<dbReference type="PANTHER" id="PTHR22990">
    <property type="entry name" value="F-BOX ONLY PROTEIN"/>
    <property type="match status" value="1"/>
</dbReference>
<evidence type="ECO:0000259" key="4">
    <source>
        <dbReference type="Pfam" id="PF05048"/>
    </source>
</evidence>
<dbReference type="Pfam" id="PF13229">
    <property type="entry name" value="Beta_helix"/>
    <property type="match status" value="1"/>
</dbReference>
<evidence type="ECO:0000256" key="3">
    <source>
        <dbReference type="ARBA" id="ARBA00022786"/>
    </source>
</evidence>
<proteinExistence type="predicted"/>
<dbReference type="InterPro" id="IPR012334">
    <property type="entry name" value="Pectin_lyas_fold"/>
</dbReference>
<keyword evidence="7" id="KW-1185">Reference proteome</keyword>
<dbReference type="InterPro" id="IPR006626">
    <property type="entry name" value="PbH1"/>
</dbReference>
<reference evidence="6" key="1">
    <citation type="submission" date="2021-09" db="EMBL/GenBank/DDBJ databases">
        <authorList>
            <consortium name="AG Swart"/>
            <person name="Singh M."/>
            <person name="Singh A."/>
            <person name="Seah K."/>
            <person name="Emmerich C."/>
        </authorList>
    </citation>
    <scope>NUCLEOTIDE SEQUENCE</scope>
    <source>
        <strain evidence="6">ATCC30299</strain>
    </source>
</reference>
<keyword evidence="3" id="KW-0833">Ubl conjugation pathway</keyword>
<evidence type="ECO:0000256" key="2">
    <source>
        <dbReference type="ARBA" id="ARBA00022737"/>
    </source>
</evidence>
<feature type="domain" description="Periplasmic copper-binding protein NosD beta helix" evidence="4">
    <location>
        <begin position="351"/>
        <end position="549"/>
    </location>
</feature>
<dbReference type="PANTHER" id="PTHR22990:SF15">
    <property type="entry name" value="F-BOX ONLY PROTEIN 10"/>
    <property type="match status" value="1"/>
</dbReference>
<evidence type="ECO:0000313" key="6">
    <source>
        <dbReference type="EMBL" id="CAG9314808.1"/>
    </source>
</evidence>
<dbReference type="Gene3D" id="2.160.20.10">
    <property type="entry name" value="Single-stranded right-handed beta-helix, Pectin lyase-like"/>
    <property type="match status" value="2"/>
</dbReference>
<sequence length="561" mass="61065">MLDLNPGQPDPPFEDELYKVLRVVPWKGPFFTIQEAINAASPGTRIMIASGLYTQNITISIPGLVLEPQEPEGQVQITCPQGPIITVSLKDSESCTIKGIKIIHTSTAGKRQESFSSATDESFYGLSDTQKGSEHWIRSLKISRNMSCGIWVDGGVATLENCRISLASAKSPLTGIVCSNGHLNLDRCLVKGNEEVPTVGVYVSEANLTCKKSKIFNHRGGGLILYGTPFSSIFISECQIANNMNCGIFCSGEESRPTIQRSVISNNDGSGIRVGLFCCAQIKGNEIKNNEKGIEVDNGDPFVFLNIIKSNLGEGCIFKGDKELRCDGKLMSNDIFENDKGIVCEGPTCRTVIVGNGKISNSKKTGIEVRDNAHCVILKNDIFENGTQGILLVKGSSAHIERNSVHNNLKANIAFGGCENSDTTIIENSIFRSKSEGIFNCQGGVSWIKRNHIYENSDGILVVDSHPVITMNSVYDNRRSGIVVAGSSQPDVEDNEVLRNTAVGICVRDLSAGLILRNYAFGNLVQMAIITKTKMNIKQIKRENYIKGEVQLPLPVMCSLF</sequence>